<dbReference type="RefSeq" id="XP_010436589.1">
    <property type="nucleotide sequence ID" value="XM_010438287.1"/>
</dbReference>
<reference evidence="3" key="2">
    <citation type="submission" date="2025-08" db="UniProtKB">
        <authorList>
            <consortium name="RefSeq"/>
        </authorList>
    </citation>
    <scope>IDENTIFICATION</scope>
    <source>
        <tissue evidence="3">Leaf</tissue>
    </source>
</reference>
<feature type="domain" description="Retrotransposon gag" evidence="1">
    <location>
        <begin position="76"/>
        <end position="153"/>
    </location>
</feature>
<organism evidence="2 3">
    <name type="scientific">Camelina sativa</name>
    <name type="common">False flax</name>
    <name type="synonym">Myagrum sativum</name>
    <dbReference type="NCBI Taxonomy" id="90675"/>
    <lineage>
        <taxon>Eukaryota</taxon>
        <taxon>Viridiplantae</taxon>
        <taxon>Streptophyta</taxon>
        <taxon>Embryophyta</taxon>
        <taxon>Tracheophyta</taxon>
        <taxon>Spermatophyta</taxon>
        <taxon>Magnoliopsida</taxon>
        <taxon>eudicotyledons</taxon>
        <taxon>Gunneridae</taxon>
        <taxon>Pentapetalae</taxon>
        <taxon>rosids</taxon>
        <taxon>malvids</taxon>
        <taxon>Brassicales</taxon>
        <taxon>Brassicaceae</taxon>
        <taxon>Camelineae</taxon>
        <taxon>Camelina</taxon>
    </lineage>
</organism>
<dbReference type="Proteomes" id="UP000694864">
    <property type="component" value="Chromosome 10"/>
</dbReference>
<protein>
    <submittedName>
        <fullName evidence="3">Uncharacterized protein LOC104720372</fullName>
    </submittedName>
</protein>
<reference evidence="2" key="1">
    <citation type="journal article" date="2014" name="Nat. Commun.">
        <title>The emerging biofuel crop Camelina sativa retains a highly undifferentiated hexaploid genome structure.</title>
        <authorList>
            <person name="Kagale S."/>
            <person name="Koh C."/>
            <person name="Nixon J."/>
            <person name="Bollina V."/>
            <person name="Clarke W.E."/>
            <person name="Tuteja R."/>
            <person name="Spillane C."/>
            <person name="Robinson S.J."/>
            <person name="Links M.G."/>
            <person name="Clarke C."/>
            <person name="Higgins E.E."/>
            <person name="Huebert T."/>
            <person name="Sharpe A.G."/>
            <person name="Parkin I.A."/>
        </authorList>
    </citation>
    <scope>NUCLEOTIDE SEQUENCE [LARGE SCALE GENOMIC DNA]</scope>
    <source>
        <strain evidence="2">cv. DH55</strain>
    </source>
</reference>
<keyword evidence="2" id="KW-1185">Reference proteome</keyword>
<dbReference type="InterPro" id="IPR005162">
    <property type="entry name" value="Retrotrans_gag_dom"/>
</dbReference>
<dbReference type="Pfam" id="PF03732">
    <property type="entry name" value="Retrotrans_gag"/>
    <property type="match status" value="1"/>
</dbReference>
<evidence type="ECO:0000313" key="2">
    <source>
        <dbReference type="Proteomes" id="UP000694864"/>
    </source>
</evidence>
<proteinExistence type="predicted"/>
<evidence type="ECO:0000313" key="3">
    <source>
        <dbReference type="RefSeq" id="XP_010436589.1"/>
    </source>
</evidence>
<name>A0ABM0U6E3_CAMSA</name>
<sequence length="195" mass="23336">MIQDLLSHMIQQQQNQANRSVEDPSDHFLKLVMMMRNLGFRKFKGNPNTVLADAWIKELETHFEMIRCPEEFRRPVAVNFLEEDARAWWDSVVPRYRYQTISWDIFKREFEQKYFPPESRDRLENQFLRLEQGNDDELAMARRFFNGLRPDIKGRLHAVTYRSVAEVEERAVSVEEAIETEKEITAQEKKKEPVQ</sequence>
<accession>A0ABM0U6E3</accession>
<dbReference type="GeneID" id="104720372"/>
<evidence type="ECO:0000259" key="1">
    <source>
        <dbReference type="Pfam" id="PF03732"/>
    </source>
</evidence>
<gene>
    <name evidence="3" type="primary">LOC104720372</name>
</gene>